<organism evidence="1">
    <name type="scientific">viral metagenome</name>
    <dbReference type="NCBI Taxonomy" id="1070528"/>
    <lineage>
        <taxon>unclassified sequences</taxon>
        <taxon>metagenomes</taxon>
        <taxon>organismal metagenomes</taxon>
    </lineage>
</organism>
<name>A0A6M3LRH4_9ZZZZ</name>
<protein>
    <submittedName>
        <fullName evidence="1">Uncharacterized protein</fullName>
    </submittedName>
</protein>
<gene>
    <name evidence="1" type="ORF">MM415B04941_0004</name>
</gene>
<sequence length="84" mass="9977">MEENRRFSDEEHEIMILAVAKGQGDFNLTDVEKLMEWILKVNIDKCFADMVLKGELYVDTRGKEFAFKKSKKMLERHIQLPERD</sequence>
<proteinExistence type="predicted"/>
<reference evidence="1" key="1">
    <citation type="submission" date="2020-03" db="EMBL/GenBank/DDBJ databases">
        <title>The deep terrestrial virosphere.</title>
        <authorList>
            <person name="Holmfeldt K."/>
            <person name="Nilsson E."/>
            <person name="Simone D."/>
            <person name="Lopez-Fernandez M."/>
            <person name="Wu X."/>
            <person name="de Brujin I."/>
            <person name="Lundin D."/>
            <person name="Andersson A."/>
            <person name="Bertilsson S."/>
            <person name="Dopson M."/>
        </authorList>
    </citation>
    <scope>NUCLEOTIDE SEQUENCE</scope>
    <source>
        <strain evidence="1">MM415B04941</strain>
    </source>
</reference>
<evidence type="ECO:0000313" key="1">
    <source>
        <dbReference type="EMBL" id="QJA96084.1"/>
    </source>
</evidence>
<dbReference type="EMBL" id="MT143369">
    <property type="protein sequence ID" value="QJA96084.1"/>
    <property type="molecule type" value="Genomic_DNA"/>
</dbReference>
<accession>A0A6M3LRH4</accession>
<dbReference type="AlphaFoldDB" id="A0A6M3LRH4"/>